<gene>
    <name evidence="1" type="ORF">METZ01_LOCUS311328</name>
</gene>
<organism evidence="1">
    <name type="scientific">marine metagenome</name>
    <dbReference type="NCBI Taxonomy" id="408172"/>
    <lineage>
        <taxon>unclassified sequences</taxon>
        <taxon>metagenomes</taxon>
        <taxon>ecological metagenomes</taxon>
    </lineage>
</organism>
<sequence>VLIRLKHALLGLLLVAAIGGLSACGGSSSDGVYNQAFDVSGRWSGNISQHNRQSVVPVIMTLAGGATITGTISASGHTCIDDGNVTGTATTAAVNTKGDNPLTVDQENSNLGTVNLAYALTGTSG</sequence>
<dbReference type="EMBL" id="UINC01099312">
    <property type="protein sequence ID" value="SVC58474.1"/>
    <property type="molecule type" value="Genomic_DNA"/>
</dbReference>
<dbReference type="AlphaFoldDB" id="A0A382NB93"/>
<feature type="non-terminal residue" evidence="1">
    <location>
        <position position="1"/>
    </location>
</feature>
<evidence type="ECO:0000313" key="1">
    <source>
        <dbReference type="EMBL" id="SVC58474.1"/>
    </source>
</evidence>
<name>A0A382NB93_9ZZZZ</name>
<accession>A0A382NB93</accession>
<protein>
    <submittedName>
        <fullName evidence="1">Uncharacterized protein</fullName>
    </submittedName>
</protein>
<feature type="non-terminal residue" evidence="1">
    <location>
        <position position="125"/>
    </location>
</feature>
<proteinExistence type="predicted"/>
<reference evidence="1" key="1">
    <citation type="submission" date="2018-05" db="EMBL/GenBank/DDBJ databases">
        <authorList>
            <person name="Lanie J.A."/>
            <person name="Ng W.-L."/>
            <person name="Kazmierczak K.M."/>
            <person name="Andrzejewski T.M."/>
            <person name="Davidsen T.M."/>
            <person name="Wayne K.J."/>
            <person name="Tettelin H."/>
            <person name="Glass J.I."/>
            <person name="Rusch D."/>
            <person name="Podicherti R."/>
            <person name="Tsui H.-C.T."/>
            <person name="Winkler M.E."/>
        </authorList>
    </citation>
    <scope>NUCLEOTIDE SEQUENCE</scope>
</reference>